<gene>
    <name evidence="2" type="ORF">DSL92_06730</name>
</gene>
<name>A0A3S0QFT4_9GAMM</name>
<evidence type="ECO:0000256" key="1">
    <source>
        <dbReference type="SAM" id="MobiDB-lite"/>
    </source>
</evidence>
<feature type="region of interest" description="Disordered" evidence="1">
    <location>
        <begin position="285"/>
        <end position="304"/>
    </location>
</feature>
<proteinExistence type="predicted"/>
<feature type="region of interest" description="Disordered" evidence="1">
    <location>
        <begin position="184"/>
        <end position="220"/>
    </location>
</feature>
<feature type="compositionally biased region" description="Basic residues" evidence="1">
    <location>
        <begin position="25"/>
        <end position="42"/>
    </location>
</feature>
<accession>A0A3S0QFT4</accession>
<reference evidence="2" key="1">
    <citation type="submission" date="2018-12" db="EMBL/GenBank/DDBJ databases">
        <authorList>
            <person name="Jadhav K."/>
            <person name="Kushwaha B."/>
            <person name="Jadhav I."/>
        </authorList>
    </citation>
    <scope>NUCLEOTIDE SEQUENCE [LARGE SCALE GENOMIC DNA]</scope>
    <source>
        <strain evidence="2">SBS 10</strain>
    </source>
</reference>
<evidence type="ECO:0000313" key="2">
    <source>
        <dbReference type="EMBL" id="RUA22266.1"/>
    </source>
</evidence>
<organism evidence="2">
    <name type="scientific">Billgrantia gudaonensis</name>
    <dbReference type="NCBI Taxonomy" id="376427"/>
    <lineage>
        <taxon>Bacteria</taxon>
        <taxon>Pseudomonadati</taxon>
        <taxon>Pseudomonadota</taxon>
        <taxon>Gammaproteobacteria</taxon>
        <taxon>Oceanospirillales</taxon>
        <taxon>Halomonadaceae</taxon>
        <taxon>Billgrantia</taxon>
    </lineage>
</organism>
<sequence>MVISARGEAGLLDAASAGSRPMAGHLRRRGCHPRAGRHRRQPRLGASALSRRRRIAHGGESVPRRVVVFISSLPQQVSTLAAIVRVSQVFAVRILLLRALLGRHHRAQGTAASAVSDAVPACCERLDVLGDGDGEAALHLHAQPRCLAAHLGQAGATTCACWTARRRRRLPEQRISSARRCASTSSNPACRRWPGPAAAATTGRHPRAAPAGRDTWPAVDPSRDDSIVFHVATGRSAKWRSSTTSCSTPSAGFDAPARDVIVMVPDIDHYAPHIQAVFGQYPSDDARHIPSSPTRPTATARRCW</sequence>
<dbReference type="InterPro" id="IPR027417">
    <property type="entry name" value="P-loop_NTPase"/>
</dbReference>
<feature type="region of interest" description="Disordered" evidence="1">
    <location>
        <begin position="19"/>
        <end position="52"/>
    </location>
</feature>
<dbReference type="Gene3D" id="3.40.50.300">
    <property type="entry name" value="P-loop containing nucleotide triphosphate hydrolases"/>
    <property type="match status" value="1"/>
</dbReference>
<dbReference type="EMBL" id="RXHI01000020">
    <property type="protein sequence ID" value="RUA22266.1"/>
    <property type="molecule type" value="Genomic_DNA"/>
</dbReference>
<comment type="caution">
    <text evidence="2">The sequence shown here is derived from an EMBL/GenBank/DDBJ whole genome shotgun (WGS) entry which is preliminary data.</text>
</comment>
<protein>
    <submittedName>
        <fullName evidence="2">Uncharacterized protein</fullName>
    </submittedName>
</protein>
<dbReference type="AlphaFoldDB" id="A0A3S0QFT4"/>